<dbReference type="GO" id="GO:0071846">
    <property type="term" value="P:actin filament debranching"/>
    <property type="evidence" value="ECO:0007669"/>
    <property type="project" value="InterPro"/>
</dbReference>
<keyword evidence="2" id="KW-0597">Phosphoprotein</keyword>
<organism evidence="9 10">
    <name type="scientific">Equus asinus</name>
    <name type="common">Donkey</name>
    <name type="synonym">Equus africanus asinus</name>
    <dbReference type="NCBI Taxonomy" id="9793"/>
    <lineage>
        <taxon>Eukaryota</taxon>
        <taxon>Metazoa</taxon>
        <taxon>Chordata</taxon>
        <taxon>Craniata</taxon>
        <taxon>Vertebrata</taxon>
        <taxon>Euteleostomi</taxon>
        <taxon>Mammalia</taxon>
        <taxon>Eutheria</taxon>
        <taxon>Laurasiatheria</taxon>
        <taxon>Perissodactyla</taxon>
        <taxon>Equidae</taxon>
        <taxon>Equus</taxon>
    </lineage>
</organism>
<dbReference type="GO" id="GO:0034316">
    <property type="term" value="P:negative regulation of Arp2/3 complex-mediated actin nucleation"/>
    <property type="evidence" value="ECO:0007669"/>
    <property type="project" value="TreeGrafter"/>
</dbReference>
<evidence type="ECO:0000256" key="6">
    <source>
        <dbReference type="ARBA" id="ARBA00040492"/>
    </source>
</evidence>
<dbReference type="AlphaFoldDB" id="A0A9L0I8R6"/>
<feature type="region of interest" description="Disordered" evidence="7">
    <location>
        <begin position="1"/>
        <end position="21"/>
    </location>
</feature>
<dbReference type="SMART" id="SM00102">
    <property type="entry name" value="ADF"/>
    <property type="match status" value="1"/>
</dbReference>
<evidence type="ECO:0000256" key="7">
    <source>
        <dbReference type="SAM" id="MobiDB-lite"/>
    </source>
</evidence>
<dbReference type="GO" id="GO:0008083">
    <property type="term" value="F:growth factor activity"/>
    <property type="evidence" value="ECO:0007669"/>
    <property type="project" value="UniProtKB-KW"/>
</dbReference>
<protein>
    <recommendedName>
        <fullName evidence="6">Glia maturation factor beta</fullName>
    </recommendedName>
</protein>
<dbReference type="Gene3D" id="3.40.20.10">
    <property type="entry name" value="Severin"/>
    <property type="match status" value="1"/>
</dbReference>
<evidence type="ECO:0000256" key="3">
    <source>
        <dbReference type="ARBA" id="ARBA00022990"/>
    </source>
</evidence>
<evidence type="ECO:0000313" key="10">
    <source>
        <dbReference type="Proteomes" id="UP000694387"/>
    </source>
</evidence>
<dbReference type="PANTHER" id="PTHR11249:SF3">
    <property type="entry name" value="GLIA MATURATION FACTOR BETA"/>
    <property type="match status" value="1"/>
</dbReference>
<sequence length="335" mass="36051">MVSSCRGGRGPEGWASPPGFPVCRSRPVAAAPGVGRRPLPLRLPVGAHSQIRPLPPAAAPPAGSVLRAARGLPRRGPGPGCGLRGCVSSPGLLGGGSSSGAKGRGGRCSGERRAAPDAAFSARAAAGPQAPSAFRLVAPAGRARIQTPRSRPGLSFCLLLPRLALRISPHPCFVRVTAVGNLLTQGFGLAPGLKSESLVVCDVAEDLVEKLRKFRFRKETNNAAIIMKIDKDKRLVVLDEELEGISPDELKDELPERQPRFIVYSYKYQHDDGRVSYPLCFIFSSPVGCKPEQQMMYAGSKNKLVQTAELTKVFEIRNTEDLTEEWLREKLGFFH</sequence>
<dbReference type="InterPro" id="IPR002108">
    <property type="entry name" value="ADF-H"/>
</dbReference>
<keyword evidence="10" id="KW-1185">Reference proteome</keyword>
<proteinExistence type="inferred from homology"/>
<dbReference type="Proteomes" id="UP000694387">
    <property type="component" value="Chromosome 7"/>
</dbReference>
<evidence type="ECO:0000256" key="1">
    <source>
        <dbReference type="ARBA" id="ARBA00010055"/>
    </source>
</evidence>
<keyword evidence="3" id="KW-0007">Acetylation</keyword>
<feature type="domain" description="ADF-H" evidence="8">
    <location>
        <begin position="197"/>
        <end position="332"/>
    </location>
</feature>
<dbReference type="CDD" id="cd11283">
    <property type="entry name" value="ADF_GMF-beta_like"/>
    <property type="match status" value="1"/>
</dbReference>
<name>A0A9L0I8R6_EQUAS</name>
<dbReference type="GO" id="GO:0003779">
    <property type="term" value="F:actin binding"/>
    <property type="evidence" value="ECO:0007669"/>
    <property type="project" value="InterPro"/>
</dbReference>
<evidence type="ECO:0000259" key="8">
    <source>
        <dbReference type="PROSITE" id="PS51263"/>
    </source>
</evidence>
<dbReference type="Pfam" id="PF00241">
    <property type="entry name" value="Cofilin_ADF"/>
    <property type="match status" value="1"/>
</dbReference>
<dbReference type="GO" id="GO:0030864">
    <property type="term" value="C:cortical actin cytoskeleton"/>
    <property type="evidence" value="ECO:0007669"/>
    <property type="project" value="TreeGrafter"/>
</dbReference>
<dbReference type="PANTHER" id="PTHR11249">
    <property type="entry name" value="GLIAL FACTOR NATURATION FACTOR"/>
    <property type="match status" value="1"/>
</dbReference>
<dbReference type="InterPro" id="IPR011171">
    <property type="entry name" value="GMF"/>
</dbReference>
<dbReference type="InterPro" id="IPR029006">
    <property type="entry name" value="ADF-H/Gelsolin-like_dom_sf"/>
</dbReference>
<reference evidence="9 10" key="1">
    <citation type="journal article" date="2020" name="Nat. Commun.">
        <title>Donkey genomes provide new insights into domestication and selection for coat color.</title>
        <authorList>
            <person name="Wang"/>
            <person name="C."/>
            <person name="Li"/>
            <person name="H."/>
            <person name="Guo"/>
            <person name="Y."/>
            <person name="Huang"/>
            <person name="J."/>
            <person name="Sun"/>
            <person name="Y."/>
            <person name="Min"/>
            <person name="J."/>
            <person name="Wang"/>
            <person name="J."/>
            <person name="Fang"/>
            <person name="X."/>
            <person name="Zhao"/>
            <person name="Z."/>
            <person name="Wang"/>
            <person name="S."/>
            <person name="Zhang"/>
            <person name="Y."/>
            <person name="Liu"/>
            <person name="Q."/>
            <person name="Jiang"/>
            <person name="Q."/>
            <person name="Wang"/>
            <person name="X."/>
            <person name="Guo"/>
            <person name="Y."/>
            <person name="Yang"/>
            <person name="C."/>
            <person name="Wang"/>
            <person name="Y."/>
            <person name="Tian"/>
            <person name="F."/>
            <person name="Zhuang"/>
            <person name="G."/>
            <person name="Fan"/>
            <person name="Y."/>
            <person name="Gao"/>
            <person name="Q."/>
            <person name="Li"/>
            <person name="Y."/>
            <person name="Ju"/>
            <person name="Z."/>
            <person name="Li"/>
            <person name="J."/>
            <person name="Li"/>
            <person name="R."/>
            <person name="Hou"/>
            <person name="M."/>
            <person name="Yang"/>
            <person name="G."/>
            <person name="Liu"/>
            <person name="G."/>
            <person name="Liu"/>
            <person name="W."/>
            <person name="Guo"/>
            <person name="J."/>
            <person name="Pan"/>
            <person name="S."/>
            <person name="Fan"/>
            <person name="G."/>
            <person name="Zhang"/>
            <person name="W."/>
            <person name="Zhang"/>
            <person name="R."/>
            <person name="Yu"/>
            <person name="J."/>
            <person name="Zhang"/>
            <person name="X."/>
            <person name="Yin"/>
            <person name="Q."/>
            <person name="Ji"/>
            <person name="C."/>
            <person name="Jin"/>
            <person name="Y."/>
            <person name="Yue"/>
            <person name="G."/>
            <person name="Liu"/>
            <person name="M."/>
            <person name="Xu"/>
            <person name="J."/>
            <person name="Liu"/>
            <person name="S."/>
            <person name="Jordana"/>
            <person name="J."/>
            <person name="Noce"/>
            <person name="A."/>
            <person name="Amills"/>
            <person name="M."/>
            <person name="Wu"/>
            <person name="D.D."/>
            <person name="Li"/>
            <person name="S."/>
            <person name="Zhou"/>
            <person name="X. and Zhong"/>
            <person name="J."/>
        </authorList>
    </citation>
    <scope>NUCLEOTIDE SEQUENCE [LARGE SCALE GENOMIC DNA]</scope>
</reference>
<dbReference type="FunFam" id="3.40.20.10:FF:000024">
    <property type="entry name" value="Glia maturation factor"/>
    <property type="match status" value="1"/>
</dbReference>
<reference evidence="9" key="3">
    <citation type="submission" date="2025-09" db="UniProtKB">
        <authorList>
            <consortium name="Ensembl"/>
        </authorList>
    </citation>
    <scope>IDENTIFICATION</scope>
</reference>
<dbReference type="GO" id="GO:0071933">
    <property type="term" value="F:Arp2/3 complex binding"/>
    <property type="evidence" value="ECO:0007669"/>
    <property type="project" value="InterPro"/>
</dbReference>
<evidence type="ECO:0000256" key="2">
    <source>
        <dbReference type="ARBA" id="ARBA00022553"/>
    </source>
</evidence>
<dbReference type="PROSITE" id="PS51263">
    <property type="entry name" value="ADF_H"/>
    <property type="match status" value="1"/>
</dbReference>
<reference evidence="9" key="2">
    <citation type="submission" date="2025-08" db="UniProtKB">
        <authorList>
            <consortium name="Ensembl"/>
        </authorList>
    </citation>
    <scope>IDENTIFICATION</scope>
</reference>
<dbReference type="GeneTree" id="ENSGT00390000008920"/>
<evidence type="ECO:0000313" key="9">
    <source>
        <dbReference type="Ensembl" id="ENSEASP00005036371.1"/>
    </source>
</evidence>
<keyword evidence="4" id="KW-0339">Growth factor</keyword>
<comment type="function">
    <text evidence="5">This protein causes differentiation of brain cells, stimulation of neural regeneration, and inhibition of proliferation of tumor cells.</text>
</comment>
<evidence type="ECO:0000256" key="5">
    <source>
        <dbReference type="ARBA" id="ARBA00037584"/>
    </source>
</evidence>
<comment type="similarity">
    <text evidence="1">Belongs to the actin-binding proteins ADF family. GMF subfamily.</text>
</comment>
<dbReference type="SUPFAM" id="SSF55753">
    <property type="entry name" value="Actin depolymerizing proteins"/>
    <property type="match status" value="1"/>
</dbReference>
<evidence type="ECO:0000256" key="4">
    <source>
        <dbReference type="ARBA" id="ARBA00023030"/>
    </source>
</evidence>
<accession>A0A9L0I8R6</accession>
<dbReference type="Ensembl" id="ENSEAST00005038702.1">
    <property type="protein sequence ID" value="ENSEASP00005036371.1"/>
    <property type="gene ID" value="ENSEASG00005035414.1"/>
</dbReference>
<gene>
    <name evidence="9" type="primary">GMFB</name>
</gene>